<protein>
    <recommendedName>
        <fullName evidence="3">Tail fiber protein</fullName>
    </recommendedName>
</protein>
<dbReference type="EMBL" id="JARSBO010000014">
    <property type="protein sequence ID" value="MDG4721583.1"/>
    <property type="molecule type" value="Genomic_DNA"/>
</dbReference>
<evidence type="ECO:0000313" key="1">
    <source>
        <dbReference type="EMBL" id="MDG4721583.1"/>
    </source>
</evidence>
<comment type="caution">
    <text evidence="1">The sequence shown here is derived from an EMBL/GenBank/DDBJ whole genome shotgun (WGS) entry which is preliminary data.</text>
</comment>
<organism evidence="1 2">
    <name type="scientific">Thalassospira aquimaris</name>
    <dbReference type="NCBI Taxonomy" id="3037796"/>
    <lineage>
        <taxon>Bacteria</taxon>
        <taxon>Pseudomonadati</taxon>
        <taxon>Pseudomonadota</taxon>
        <taxon>Alphaproteobacteria</taxon>
        <taxon>Rhodospirillales</taxon>
        <taxon>Thalassospiraceae</taxon>
        <taxon>Thalassospira</taxon>
    </lineage>
</organism>
<keyword evidence="2" id="KW-1185">Reference proteome</keyword>
<name>A0ABT6GHN0_9PROT</name>
<sequence length="757" mass="78866">MTVQENLPPTNTNSDGVTATFNYDFKVLREEHLSAIYTVIATGDSGALTIESVTGIGDDGGGTVTFADPPADGMVITIDSIAPLSQVEAFNGNKLPPATVERMGDAQAIQNQRQQGSINRTLRFHPTDTTIPTLPPAVQRQGKLLGFSDDGTDVEMIPGADDIKVYRDEAVQAATDATDAWDNINANLTAINAVVANETNINTVAGIDSDVTTVAGIAADVTAVADNEANINAAVTNATNINTVAGNIANVNAVGTISADVTAVAGISDDIQTVAGISDQFGDLENIATQAAGSATSAAASEENAENALASLIGLGVAYKGDITSRIAAKPVWDSFAYEGQEILLPGTTFARSSTATVVNRRGLLESVSADVIRIQYDIQTKGLIGWSIEGAFTNLSTHSQDLTDGSWTKFNSTITSNAVAAPDGTMTADKVIDSALDQSHEVYKTFSVTSGKTYVSSHHFKAGEYGYGYCCLTLSGQQYLAVLNLTTGVVEFTNTIGGPLNTGHFVDIAKDGYFRLTVRMTAHITGSMLAHSGLSPSGTPALYNGRPRVIGDGTKGIYLWQSDFGEGWYPTSPVPTTTTAVARASDQKDTAASALGIPLDGSDFETCGEFVLAAAAGANSQYLVSYHDGTNSNIIFVVRDNTSKMSFGIVAGGVQSTTIVSQTITGPAHIRFACKVSASGCRMTLAVNGVDLGNGIGRAVTYGASTSDTIPTGLTTKSIGNRSTDYARKADCICVRDFDYVTALSSSDAEALTSFA</sequence>
<proteinExistence type="predicted"/>
<evidence type="ECO:0008006" key="3">
    <source>
        <dbReference type="Google" id="ProtNLM"/>
    </source>
</evidence>
<dbReference type="Proteomes" id="UP001529180">
    <property type="component" value="Unassembled WGS sequence"/>
</dbReference>
<gene>
    <name evidence="1" type="ORF">P7680_21445</name>
</gene>
<evidence type="ECO:0000313" key="2">
    <source>
        <dbReference type="Proteomes" id="UP001529180"/>
    </source>
</evidence>
<dbReference type="RefSeq" id="WP_278007032.1">
    <property type="nucleotide sequence ID" value="NZ_JARSBO010000014.1"/>
</dbReference>
<accession>A0ABT6GHN0</accession>
<reference evidence="1 2" key="1">
    <citation type="submission" date="2023-03" db="EMBL/GenBank/DDBJ databases">
        <title>Strain FZY0004 represents a novel species in the genus Thalassospira isolated from seawater.</title>
        <authorList>
            <person name="Fu Z.-Y."/>
        </authorList>
    </citation>
    <scope>NUCLEOTIDE SEQUENCE [LARGE SCALE GENOMIC DNA]</scope>
    <source>
        <strain evidence="1 2">FZY0004</strain>
    </source>
</reference>